<dbReference type="Proteomes" id="UP001163603">
    <property type="component" value="Chromosome 12"/>
</dbReference>
<comment type="caution">
    <text evidence="1">The sequence shown here is derived from an EMBL/GenBank/DDBJ whole genome shotgun (WGS) entry which is preliminary data.</text>
</comment>
<evidence type="ECO:0000313" key="1">
    <source>
        <dbReference type="EMBL" id="KAJ0018415.1"/>
    </source>
</evidence>
<keyword evidence="2" id="KW-1185">Reference proteome</keyword>
<reference evidence="2" key="1">
    <citation type="journal article" date="2023" name="G3 (Bethesda)">
        <title>Genome assembly and association tests identify interacting loci associated with vigor, precocity, and sex in interspecific pistachio rootstocks.</title>
        <authorList>
            <person name="Palmer W."/>
            <person name="Jacygrad E."/>
            <person name="Sagayaradj S."/>
            <person name="Cavanaugh K."/>
            <person name="Han R."/>
            <person name="Bertier L."/>
            <person name="Beede B."/>
            <person name="Kafkas S."/>
            <person name="Golino D."/>
            <person name="Preece J."/>
            <person name="Michelmore R."/>
        </authorList>
    </citation>
    <scope>NUCLEOTIDE SEQUENCE [LARGE SCALE GENOMIC DNA]</scope>
</reference>
<sequence>MRKQDIFYGLDSILFPEVPIALRLSSHLLLGVVRIYSRKVNYLFDDCSEALLKIKQAFCSTAVDLPPEESTAPYHSITLPETFDRDDFELPDNDIFQGNYVDHHVSTREQSTLQDTMDGVVYSTSQFGLDERCGDGDDLRLEPLRVTAAGHSAVSNADPQGSVKPLTPWEQDNITEQINETSEAATMNDNANQLLPLSIVTSLKDSGVHAESVEYAEAPSTPGLVQEPNLPCVQEALACDDHLESEDRNSNELVATVSTMNPLREWPPCQRSGGQTSKATE</sequence>
<evidence type="ECO:0000313" key="2">
    <source>
        <dbReference type="Proteomes" id="UP001163603"/>
    </source>
</evidence>
<name>A0ACC0XJX2_9ROSI</name>
<proteinExistence type="predicted"/>
<organism evidence="1 2">
    <name type="scientific">Pistacia integerrima</name>
    <dbReference type="NCBI Taxonomy" id="434235"/>
    <lineage>
        <taxon>Eukaryota</taxon>
        <taxon>Viridiplantae</taxon>
        <taxon>Streptophyta</taxon>
        <taxon>Embryophyta</taxon>
        <taxon>Tracheophyta</taxon>
        <taxon>Spermatophyta</taxon>
        <taxon>Magnoliopsida</taxon>
        <taxon>eudicotyledons</taxon>
        <taxon>Gunneridae</taxon>
        <taxon>Pentapetalae</taxon>
        <taxon>rosids</taxon>
        <taxon>malvids</taxon>
        <taxon>Sapindales</taxon>
        <taxon>Anacardiaceae</taxon>
        <taxon>Pistacia</taxon>
    </lineage>
</organism>
<dbReference type="EMBL" id="CM047747">
    <property type="protein sequence ID" value="KAJ0018415.1"/>
    <property type="molecule type" value="Genomic_DNA"/>
</dbReference>
<protein>
    <submittedName>
        <fullName evidence="1">Uncharacterized protein</fullName>
    </submittedName>
</protein>
<gene>
    <name evidence="1" type="ORF">Pint_11705</name>
</gene>
<accession>A0ACC0XJX2</accession>